<evidence type="ECO:0000313" key="1">
    <source>
        <dbReference type="EMBL" id="KIZ34614.1"/>
    </source>
</evidence>
<dbReference type="EMBL" id="JXXD01000160">
    <property type="protein sequence ID" value="KIZ34614.1"/>
    <property type="molecule type" value="Genomic_DNA"/>
</dbReference>
<name>A0A0D7E191_STUST</name>
<dbReference type="PATRIC" id="fig|316.104.peg.2002"/>
<sequence>MNTRLPLFKIEAILHTYLRPFQCECRDDSDNSLRVRLFQESPDEELTVLGISYDQCRDAANLVRLAQELRIEMCVTRSSLPAEGKQLSHVE</sequence>
<dbReference type="InterPro" id="IPR012448">
    <property type="entry name" value="DUF1652"/>
</dbReference>
<evidence type="ECO:0000313" key="2">
    <source>
        <dbReference type="Proteomes" id="UP000032439"/>
    </source>
</evidence>
<dbReference type="Proteomes" id="UP000032439">
    <property type="component" value="Unassembled WGS sequence"/>
</dbReference>
<dbReference type="AlphaFoldDB" id="A0A0D7E191"/>
<reference evidence="1 2" key="1">
    <citation type="submission" date="2014-11" db="EMBL/GenBank/DDBJ databases">
        <title>Genomics and ecophysiology of heterotrophic nitrogen fixing bacteria isolated from estuarine surface water.</title>
        <authorList>
            <person name="Bentzon-Tilia M."/>
            <person name="Severin I."/>
            <person name="Hansen L.H."/>
            <person name="Riemann L."/>
        </authorList>
    </citation>
    <scope>NUCLEOTIDE SEQUENCE [LARGE SCALE GENOMIC DNA]</scope>
    <source>
        <strain evidence="1 2">BAL361</strain>
    </source>
</reference>
<organism evidence="1 2">
    <name type="scientific">Stutzerimonas stutzeri</name>
    <name type="common">Pseudomonas stutzeri</name>
    <dbReference type="NCBI Taxonomy" id="316"/>
    <lineage>
        <taxon>Bacteria</taxon>
        <taxon>Pseudomonadati</taxon>
        <taxon>Pseudomonadota</taxon>
        <taxon>Gammaproteobacteria</taxon>
        <taxon>Pseudomonadales</taxon>
        <taxon>Pseudomonadaceae</taxon>
        <taxon>Stutzerimonas</taxon>
    </lineage>
</organism>
<comment type="caution">
    <text evidence="1">The sequence shown here is derived from an EMBL/GenBank/DDBJ whole genome shotgun (WGS) entry which is preliminary data.</text>
</comment>
<dbReference type="Pfam" id="PF07865">
    <property type="entry name" value="DUF1652"/>
    <property type="match status" value="1"/>
</dbReference>
<proteinExistence type="predicted"/>
<accession>A0A0D7E191</accession>
<dbReference type="GeneID" id="302373194"/>
<protein>
    <submittedName>
        <fullName evidence="1">Uncharacterized protein</fullName>
    </submittedName>
</protein>
<dbReference type="RefSeq" id="WP_014820219.1">
    <property type="nucleotide sequence ID" value="NZ_CP066045.1"/>
</dbReference>
<gene>
    <name evidence="1" type="ORF">LO50_16700</name>
</gene>